<organism evidence="2 3">
    <name type="scientific">Streptomyces acidiscabies</name>
    <dbReference type="NCBI Taxonomy" id="42234"/>
    <lineage>
        <taxon>Bacteria</taxon>
        <taxon>Bacillati</taxon>
        <taxon>Actinomycetota</taxon>
        <taxon>Actinomycetes</taxon>
        <taxon>Kitasatosporales</taxon>
        <taxon>Streptomycetaceae</taxon>
        <taxon>Streptomyces</taxon>
    </lineage>
</organism>
<accession>A0AAP6BKJ9</accession>
<dbReference type="InterPro" id="IPR025669">
    <property type="entry name" value="AAA_dom"/>
</dbReference>
<dbReference type="AlphaFoldDB" id="A0AAP6BKJ9"/>
<dbReference type="RefSeq" id="WP_223786512.1">
    <property type="nucleotide sequence ID" value="NZ_JAGJBY010000003.1"/>
</dbReference>
<dbReference type="EMBL" id="JARAWC010000059">
    <property type="protein sequence ID" value="MDX2966448.1"/>
    <property type="molecule type" value="Genomic_DNA"/>
</dbReference>
<protein>
    <submittedName>
        <fullName evidence="2">AAA family ATPase</fullName>
    </submittedName>
</protein>
<dbReference type="PANTHER" id="PTHR13696:SF52">
    <property type="entry name" value="PARA FAMILY PROTEIN CT_582"/>
    <property type="match status" value="1"/>
</dbReference>
<sequence length="328" mass="35309">MSMTVLGPLPESADRLDVVREWRIDDLIDVLGCEKEVVEAALAKLDYSRDLRAQLFVPPELTVPATFTGGHRTYVCVNQKGGAGKTTTAVELAAAWVAMGYTVRVIDADPQEASLSGEWLLPNFEGIAAKDRHTLTDVLFDRQPLDEATYETSVQGLYIVPSGDELATAEYDPRAARDGSLRTAIRKSKAPVDITIIDAPPALGKLSINGLIAADQVIVPLKVGALDRKALVDLHKTIRRVQDDENPELVVAAAVMTSWDKSNYAGLVGAALRRDFPEAIIAPARRNVQVAAAADFGLPVRALHPRATTTGDYDQLARLLLPVKGAAA</sequence>
<evidence type="ECO:0000259" key="1">
    <source>
        <dbReference type="Pfam" id="PF13614"/>
    </source>
</evidence>
<feature type="domain" description="AAA" evidence="1">
    <location>
        <begin position="75"/>
        <end position="249"/>
    </location>
</feature>
<gene>
    <name evidence="2" type="ORF">PV399_43085</name>
</gene>
<evidence type="ECO:0000313" key="2">
    <source>
        <dbReference type="EMBL" id="MDX2966448.1"/>
    </source>
</evidence>
<dbReference type="SUPFAM" id="SSF52540">
    <property type="entry name" value="P-loop containing nucleoside triphosphate hydrolases"/>
    <property type="match status" value="1"/>
</dbReference>
<dbReference type="InterPro" id="IPR027417">
    <property type="entry name" value="P-loop_NTPase"/>
</dbReference>
<dbReference type="Pfam" id="PF13614">
    <property type="entry name" value="AAA_31"/>
    <property type="match status" value="1"/>
</dbReference>
<dbReference type="CDD" id="cd02042">
    <property type="entry name" value="ParAB_family"/>
    <property type="match status" value="1"/>
</dbReference>
<name>A0AAP6BKJ9_9ACTN</name>
<dbReference type="GeneID" id="69813943"/>
<proteinExistence type="predicted"/>
<evidence type="ECO:0000313" key="3">
    <source>
        <dbReference type="Proteomes" id="UP001282288"/>
    </source>
</evidence>
<dbReference type="Gene3D" id="3.40.50.300">
    <property type="entry name" value="P-loop containing nucleotide triphosphate hydrolases"/>
    <property type="match status" value="1"/>
</dbReference>
<reference evidence="2" key="1">
    <citation type="journal article" date="2023" name="Microb. Genom.">
        <title>Mesoterricola silvestris gen. nov., sp. nov., Mesoterricola sediminis sp. nov., Geothrix oryzae sp. nov., Geothrix edaphica sp. nov., Geothrix rubra sp. nov., and Geothrix limicola sp. nov., six novel members of Acidobacteriota isolated from soils.</title>
        <authorList>
            <person name="Weisberg A.J."/>
            <person name="Pearce E."/>
            <person name="Kramer C.G."/>
            <person name="Chang J.H."/>
            <person name="Clarke C.R."/>
        </authorList>
    </citation>
    <scope>NUCLEOTIDE SEQUENCE</scope>
    <source>
        <strain evidence="2">NRRL_B-16521</strain>
    </source>
</reference>
<dbReference type="Proteomes" id="UP001282288">
    <property type="component" value="Unassembled WGS sequence"/>
</dbReference>
<dbReference type="InterPro" id="IPR050678">
    <property type="entry name" value="DNA_Partitioning_ATPase"/>
</dbReference>
<dbReference type="PANTHER" id="PTHR13696">
    <property type="entry name" value="P-LOOP CONTAINING NUCLEOSIDE TRIPHOSPHATE HYDROLASE"/>
    <property type="match status" value="1"/>
</dbReference>
<comment type="caution">
    <text evidence="2">The sequence shown here is derived from an EMBL/GenBank/DDBJ whole genome shotgun (WGS) entry which is preliminary data.</text>
</comment>